<sequence length="37" mass="4366">MRRLLILLSIAVAQAFDVPCTRIFQFLRFIISMKQII</sequence>
<dbReference type="AlphaFoldDB" id="A0A1I7XCF2"/>
<evidence type="ECO:0000256" key="1">
    <source>
        <dbReference type="SAM" id="SignalP"/>
    </source>
</evidence>
<name>A0A1I7XCF2_HETBA</name>
<dbReference type="Proteomes" id="UP000095283">
    <property type="component" value="Unplaced"/>
</dbReference>
<reference evidence="3" key="1">
    <citation type="submission" date="2016-11" db="UniProtKB">
        <authorList>
            <consortium name="WormBaseParasite"/>
        </authorList>
    </citation>
    <scope>IDENTIFICATION</scope>
</reference>
<accession>A0A1I7XCF2</accession>
<dbReference type="WBParaSite" id="Hba_15126">
    <property type="protein sequence ID" value="Hba_15126"/>
    <property type="gene ID" value="Hba_15126"/>
</dbReference>
<evidence type="ECO:0000313" key="2">
    <source>
        <dbReference type="Proteomes" id="UP000095283"/>
    </source>
</evidence>
<evidence type="ECO:0000313" key="3">
    <source>
        <dbReference type="WBParaSite" id="Hba_15126"/>
    </source>
</evidence>
<organism evidence="2 3">
    <name type="scientific">Heterorhabditis bacteriophora</name>
    <name type="common">Entomopathogenic nematode worm</name>
    <dbReference type="NCBI Taxonomy" id="37862"/>
    <lineage>
        <taxon>Eukaryota</taxon>
        <taxon>Metazoa</taxon>
        <taxon>Ecdysozoa</taxon>
        <taxon>Nematoda</taxon>
        <taxon>Chromadorea</taxon>
        <taxon>Rhabditida</taxon>
        <taxon>Rhabditina</taxon>
        <taxon>Rhabditomorpha</taxon>
        <taxon>Strongyloidea</taxon>
        <taxon>Heterorhabditidae</taxon>
        <taxon>Heterorhabditis</taxon>
    </lineage>
</organism>
<proteinExistence type="predicted"/>
<keyword evidence="1" id="KW-0732">Signal</keyword>
<keyword evidence="2" id="KW-1185">Reference proteome</keyword>
<feature type="signal peptide" evidence="1">
    <location>
        <begin position="1"/>
        <end position="15"/>
    </location>
</feature>
<feature type="chain" id="PRO_5013334814" evidence="1">
    <location>
        <begin position="16"/>
        <end position="37"/>
    </location>
</feature>
<protein>
    <submittedName>
        <fullName evidence="3">Uncharacterized protein</fullName>
    </submittedName>
</protein>